<dbReference type="Proteomes" id="UP000641206">
    <property type="component" value="Unassembled WGS sequence"/>
</dbReference>
<keyword evidence="2" id="KW-1185">Reference proteome</keyword>
<evidence type="ECO:0000313" key="1">
    <source>
        <dbReference type="EMBL" id="GGP13564.1"/>
    </source>
</evidence>
<evidence type="ECO:0008006" key="3">
    <source>
        <dbReference type="Google" id="ProtNLM"/>
    </source>
</evidence>
<comment type="caution">
    <text evidence="1">The sequence shown here is derived from an EMBL/GenBank/DDBJ whole genome shotgun (WGS) entry which is preliminary data.</text>
</comment>
<proteinExistence type="predicted"/>
<dbReference type="Pfam" id="PF04883">
    <property type="entry name" value="HK97-gp10_like"/>
    <property type="match status" value="1"/>
</dbReference>
<protein>
    <recommendedName>
        <fullName evidence="3">HK97 gp10 family phage protein</fullName>
    </recommendedName>
</protein>
<gene>
    <name evidence="1" type="ORF">GCM10011346_34060</name>
</gene>
<accession>A0ABQ2NY70</accession>
<dbReference type="RefSeq" id="WP_188735532.1">
    <property type="nucleotide sequence ID" value="NZ_BMLW01000010.1"/>
</dbReference>
<evidence type="ECO:0000313" key="2">
    <source>
        <dbReference type="Proteomes" id="UP000641206"/>
    </source>
</evidence>
<organism evidence="1 2">
    <name type="scientific">Oceanobacillus neutriphilus</name>
    <dbReference type="NCBI Taxonomy" id="531815"/>
    <lineage>
        <taxon>Bacteria</taxon>
        <taxon>Bacillati</taxon>
        <taxon>Bacillota</taxon>
        <taxon>Bacilli</taxon>
        <taxon>Bacillales</taxon>
        <taxon>Bacillaceae</taxon>
        <taxon>Oceanobacillus</taxon>
    </lineage>
</organism>
<sequence length="115" mass="13138">MSGFKVTVEGLDKVMNDFSDKGRRAQDRADKVTETYTRKMANEASGNAPVKTGDLRADIAASPKRLGKASWQYGSTLDYAEIQEFTHRSKKGFIRKSIWDNESDYQRSIKREIKR</sequence>
<dbReference type="InterPro" id="IPR010064">
    <property type="entry name" value="HK97-gp10_tail"/>
</dbReference>
<reference evidence="2" key="1">
    <citation type="journal article" date="2019" name="Int. J. Syst. Evol. Microbiol.">
        <title>The Global Catalogue of Microorganisms (GCM) 10K type strain sequencing project: providing services to taxonomists for standard genome sequencing and annotation.</title>
        <authorList>
            <consortium name="The Broad Institute Genomics Platform"/>
            <consortium name="The Broad Institute Genome Sequencing Center for Infectious Disease"/>
            <person name="Wu L."/>
            <person name="Ma J."/>
        </authorList>
    </citation>
    <scope>NUCLEOTIDE SEQUENCE [LARGE SCALE GENOMIC DNA]</scope>
    <source>
        <strain evidence="2">CGMCC 1.7693</strain>
    </source>
</reference>
<name>A0ABQ2NY70_9BACI</name>
<dbReference type="EMBL" id="BMLW01000010">
    <property type="protein sequence ID" value="GGP13564.1"/>
    <property type="molecule type" value="Genomic_DNA"/>
</dbReference>